<evidence type="ECO:0000313" key="3">
    <source>
        <dbReference type="EMBL" id="KAF4512612.1"/>
    </source>
</evidence>
<feature type="compositionally biased region" description="Basic and acidic residues" evidence="1">
    <location>
        <begin position="45"/>
        <end position="64"/>
    </location>
</feature>
<dbReference type="PANTHER" id="PTHR39461:SF1">
    <property type="entry name" value="LEA DOMAIN PROTEIN (AFU_ORTHOLOGUE AFUA_8G04920)"/>
    <property type="match status" value="1"/>
</dbReference>
<sequence>MLKKLSNPGGLGQESETKREHDDDQPQVSSADAIPPSAVAGVADKSGEVIDDSAKAIGETKGDVSKNQGGRTHEKQAEGAPSSVKGVIPGDKASADVDISRQDTSANALDHTSAKGSAETPSPSALKDKDTCPSVSGHESSAVDKTRETKTPADVNVKDVKSNVDAPVQDETPDEPMVIKSPTPIDEDAESETKPTDAAAKQASDPAVKETSEQVTDNDTQRATDKTSDQTSATATEMGPSVGAADQAPGHASLEDTGKHVSQGKEPTADAGKEDLLEKNEAELAGKGEEEAPEHASLEDTGKHATQGEEPIADAGKEDHLEKSGADLAGKGEEELKDTFNILKGAKVNKAGNVVDSDGDVVARLVEGDAKQLLGKEADESGNFLDESGNVIGRAEPLPAEPEPAEEEQKATDFNILKGAKVNKAGNVVDSDGDIVARLVEGDAKKLLGKEADESGNFFDESGNVIGRAELLPAEEEQEPIDYSILKGTKVNKAGNLVDKNGDVVGRLVEGQVKHLLGKTADESGNIWNDSGNIIGRAEPLPDDERAGDKDFAPFENFPDATVEADGRVMSEGRQVGTVIEGDPKRLKGSRVDEDGDILDRRGNVVGKAEAWDEPEEEVQAEVDRSMLAGKRVNKVGNVVDSAGVIYGRVIEGNVASLVGRMCNKDGNVMSESGEVIGKAELVPEHEREGSRDGPFAELVGCTVTKDGKVVTAAGDVVGRLTSGDGKTLFGRSVDEDGDVVDHNGNVLGKAERWEEPEVEKRRDPLAGRRVNREGNIVDEDGNLIGKLVSGDLAICAGMEVDEDGDVVNSKGTAVGHVSRLEDIPPEPEPEPETETAEEKEAREQAEKDRKLAGQLSATIEQSLDKIRPICKMITDKIDSAERKPKDELDEEQLVKEVKPLIEEGHRVLTETNGAIRGLDPDGRIQRNAKQKAGTRDATPEEHHLAEVLKELTGTVSQTIDNARRKIEGMPHAKKELNPLWGLLSEPLFQILAAVGLLLNGVLGLVGRLLGGLGLGGLVDKLLGGLGLNKILGSLGLGGALDALTGKKK</sequence>
<feature type="domain" description="DUF6987" evidence="2">
    <location>
        <begin position="841"/>
        <end position="1038"/>
    </location>
</feature>
<feature type="region of interest" description="Disordered" evidence="1">
    <location>
        <begin position="805"/>
        <end position="855"/>
    </location>
</feature>
<dbReference type="InterPro" id="IPR022124">
    <property type="entry name" value="DUF3659"/>
</dbReference>
<dbReference type="OrthoDB" id="3937590at2759"/>
<gene>
    <name evidence="3" type="ORF">G6O67_001729</name>
</gene>
<reference evidence="3 4" key="1">
    <citation type="journal article" date="2020" name="Genome Biol. Evol.">
        <title>A new high-quality draft genome assembly of the Chinese cordyceps Ophiocordyceps sinensis.</title>
        <authorList>
            <person name="Shu R."/>
            <person name="Zhang J."/>
            <person name="Meng Q."/>
            <person name="Zhang H."/>
            <person name="Zhou G."/>
            <person name="Li M."/>
            <person name="Wu P."/>
            <person name="Zhao Y."/>
            <person name="Chen C."/>
            <person name="Qin Q."/>
        </authorList>
    </citation>
    <scope>NUCLEOTIDE SEQUENCE [LARGE SCALE GENOMIC DNA]</scope>
    <source>
        <strain evidence="3 4">IOZ07</strain>
    </source>
</reference>
<protein>
    <recommendedName>
        <fullName evidence="2">DUF6987 domain-containing protein</fullName>
    </recommendedName>
</protein>
<feature type="compositionally biased region" description="Basic and acidic residues" evidence="1">
    <location>
        <begin position="315"/>
        <end position="333"/>
    </location>
</feature>
<feature type="region of interest" description="Disordered" evidence="1">
    <location>
        <begin position="1"/>
        <end position="333"/>
    </location>
</feature>
<accession>A0A8H4V950</accession>
<keyword evidence="4" id="KW-1185">Reference proteome</keyword>
<dbReference type="PANTHER" id="PTHR39461">
    <property type="entry name" value="LEA DOMAIN PROTEIN (AFU_ORTHOLOGUE AFUA_8G04920)"/>
    <property type="match status" value="1"/>
</dbReference>
<feature type="compositionally biased region" description="Basic and acidic residues" evidence="1">
    <location>
        <begin position="141"/>
        <end position="162"/>
    </location>
</feature>
<evidence type="ECO:0000259" key="2">
    <source>
        <dbReference type="Pfam" id="PF22485"/>
    </source>
</evidence>
<name>A0A8H4V950_9HYPO</name>
<feature type="compositionally biased region" description="Basic and acidic residues" evidence="1">
    <location>
        <begin position="15"/>
        <end position="24"/>
    </location>
</feature>
<proteinExistence type="predicted"/>
<feature type="compositionally biased region" description="Basic and acidic residues" evidence="1">
    <location>
        <begin position="219"/>
        <end position="228"/>
    </location>
</feature>
<feature type="compositionally biased region" description="Basic and acidic residues" evidence="1">
    <location>
        <begin position="837"/>
        <end position="852"/>
    </location>
</feature>
<dbReference type="Pfam" id="PF22485">
    <property type="entry name" value="DUF6987"/>
    <property type="match status" value="1"/>
</dbReference>
<dbReference type="Pfam" id="PF12396">
    <property type="entry name" value="DUF3659"/>
    <property type="match status" value="7"/>
</dbReference>
<evidence type="ECO:0000256" key="1">
    <source>
        <dbReference type="SAM" id="MobiDB-lite"/>
    </source>
</evidence>
<organism evidence="3 4">
    <name type="scientific">Ophiocordyceps sinensis</name>
    <dbReference type="NCBI Taxonomy" id="72228"/>
    <lineage>
        <taxon>Eukaryota</taxon>
        <taxon>Fungi</taxon>
        <taxon>Dikarya</taxon>
        <taxon>Ascomycota</taxon>
        <taxon>Pezizomycotina</taxon>
        <taxon>Sordariomycetes</taxon>
        <taxon>Hypocreomycetidae</taxon>
        <taxon>Hypocreales</taxon>
        <taxon>Ophiocordycipitaceae</taxon>
        <taxon>Ophiocordyceps</taxon>
    </lineage>
</organism>
<feature type="compositionally biased region" description="Acidic residues" evidence="1">
    <location>
        <begin position="824"/>
        <end position="836"/>
    </location>
</feature>
<dbReference type="EMBL" id="JAAVMX010000002">
    <property type="protein sequence ID" value="KAF4512612.1"/>
    <property type="molecule type" value="Genomic_DNA"/>
</dbReference>
<dbReference type="InterPro" id="IPR054256">
    <property type="entry name" value="DUF6987"/>
</dbReference>
<dbReference type="Proteomes" id="UP000557566">
    <property type="component" value="Unassembled WGS sequence"/>
</dbReference>
<feature type="region of interest" description="Disordered" evidence="1">
    <location>
        <begin position="377"/>
        <end position="410"/>
    </location>
</feature>
<comment type="caution">
    <text evidence="3">The sequence shown here is derived from an EMBL/GenBank/DDBJ whole genome shotgun (WGS) entry which is preliminary data.</text>
</comment>
<feature type="compositionally biased region" description="Basic and acidic residues" evidence="1">
    <location>
        <begin position="267"/>
        <end position="307"/>
    </location>
</feature>
<dbReference type="AlphaFoldDB" id="A0A8H4V950"/>
<evidence type="ECO:0000313" key="4">
    <source>
        <dbReference type="Proteomes" id="UP000557566"/>
    </source>
</evidence>